<name>A0A4Y7T577_COPMI</name>
<dbReference type="Gene3D" id="1.10.10.2670">
    <property type="entry name" value="E3 ubiquitin-protein ligase"/>
    <property type="match status" value="1"/>
</dbReference>
<comment type="similarity">
    <text evidence="8 10">Belongs to the E3 ubiquitin-protein ligase UBR1-like family.</text>
</comment>
<dbReference type="SUPFAM" id="SSF46785">
    <property type="entry name" value="Winged helix' DNA-binding domain"/>
    <property type="match status" value="1"/>
</dbReference>
<feature type="zinc finger region" description="UBR-type" evidence="9">
    <location>
        <begin position="92"/>
        <end position="164"/>
    </location>
</feature>
<evidence type="ECO:0000256" key="9">
    <source>
        <dbReference type="PROSITE-ProRule" id="PRU00508"/>
    </source>
</evidence>
<dbReference type="InterPro" id="IPR044046">
    <property type="entry name" value="E3_ligase_UBR-like_C"/>
</dbReference>
<evidence type="ECO:0000256" key="8">
    <source>
        <dbReference type="ARBA" id="ARBA00046341"/>
    </source>
</evidence>
<dbReference type="PROSITE" id="PS51157">
    <property type="entry name" value="ZF_UBR"/>
    <property type="match status" value="1"/>
</dbReference>
<evidence type="ECO:0000259" key="12">
    <source>
        <dbReference type="PROSITE" id="PS51157"/>
    </source>
</evidence>
<dbReference type="Pfam" id="PF18995">
    <property type="entry name" value="PRT6_C"/>
    <property type="match status" value="2"/>
</dbReference>
<keyword evidence="5 10" id="KW-0863">Zinc-finger</keyword>
<evidence type="ECO:0000256" key="6">
    <source>
        <dbReference type="ARBA" id="ARBA00022786"/>
    </source>
</evidence>
<dbReference type="InterPro" id="IPR042065">
    <property type="entry name" value="E3_ELL-like"/>
</dbReference>
<sequence>MAHRLSQDPRSDPLSDLRFSLEIMPGSRKFVFNASARAEILTKLNASLFGSNQKYFLPKGVNNVPQHQLLSDYQASVLFGGAGKGEEAEDGRPCSHIFRKGETCYRCKDCALDDSCVMCARCFHGSDHSGHTISFFISTQSGGCCDCGDEEAWRHNIECKHHPYGPSSTPLPVPQGPLPDTLPSTSSTIGTLPQSLQDSMHRTIAFAIDFVLDVLDYSPDEPSIPLNETDLRLQPTADPMAKDVFCLVLWNDDKHSFEEVKTVILELTGKGNGPEREKEVEGMVRRLEDEGRVMIEMNVVNTNPAMHGQQHAKLLEMAHSMAQIDMGITIRRAYDTFCEQVAAVIIEWLLDISRARVGSDNLVLREVLAQELLMPRRRDAFGFGKSNSATILPISAATIKEIPNPTRLDYMFVYHGKLWKRLRLGLKEIYASIISLSRTHKLTIAGHYAGMYHRIVDTYLLLDRETESSIKYFSLQLFTVPSVATHLVKNHRIIPRLLNLLVNFFTNPHRPPEKRTIHQAPSISPFYPPTSGNFQSGGSASVINMYPISSHVHSIYNANQSYIPVNQQLQHLQAHPTMEVESIPFKSKRFMPIFSDLRYLMQTTPVQLLLAEPSGVSWVQNKPLITGHISYILPVAQTCQLFMFIQPNRRAANVHVEYETDAWISVFNVTLSLSRVVRVLGGAYASASKTFGNIARPDGAVVHRGTKEIVEALEVVLTCLVGICRTNGGDLPFPKDAPLLLSALHARMGQPYSPNFYFNPVLMTLDKAKFSPIDFHRVTFGMGSTSGKGKNRTRTYEVVKFDVADGWVSFHHSLYWLLAELYKSTHLLSEEQFRSEFGGTEFRAYQSLRDVVLRCAGGEKGVLALLDYPLRVLVMVAQIRVGLWVRNGFAIRGQLMHYRDYMLRELCFDQDLFNLQTTLVLLDPDVVLVTMLDRFNLTTYFNGVADEDEDEEDHHTEDSDEGSSRTSPYKTSYGEISQLCGMVEELLFVLITILSENASASRMPIPTAVRREIVHALAMGPCGFTELTKRVAERFGEHPEFEKILNQVAVFRPPEGHNDVGLYELREDVLFEDVNPFFFHYTRNRREEVENTLRAKLKKKLAKEGKPDQEWVYIPKKFGVQEGVYKDIPNVFESEVLLQIMFYTVFNVLVLTEGTQGSEGKEATGAPSASTPPSGEAILDQALHLIMLALVEKENSFSLLAAVRKFEEDRNLIDVICALEYHEQYKAYRARVQWILEKMATFVPNEVAAKRREYEALRPAVDPEEARKKAAKARQEAIMQQMKAQQASFAINFDDMDDEDDEMSVDEPGNAGAEANVSFGTCIVCQEELLATGKTFGALGLVQPSRFVRKHPDGQHHTNLNEVLSMSTNLDRASNTKEAFPPLDADVQDAKAASSSKVFEGFPSNYTRFGLVSSVCTHMMHLECFQVYSISIRQRHRAQPTRNHPESIPRKEYICPLCKSLGNVILPVINPSTATLNVTPFSDWIRAAGINILKSKPDPLLESLQIRNGTGEFVFWAAQDPGYSSAVRSNNTEGKPELLEAAKMLDTVMVVSKSFSQQTRHLRDRPEPEIGDRGAGLYLPEELLGYTIAQIETAQRGIEAAKGGVAADNLTEGQTKMIRGLVSVLTRLAALQFKGRPEEGRDAVRQAIIKRLLPEWSRTSLTSFHVPLLLRDPFTILVETAAVAPDILGHVLILTYYATLARGVIGIVYILNKTKNTCITQTQRRAHEDIFGDVRMFFMSVVRHSPVFEHTATVLFETFGEGRIEKLLYAFTLPFLRRAAILCRSILPNSFPSPLQQVPTYTLQNALSGWCAHYGHTHNVSQLNCGVMLDYPGIYRMARLPLALDTLFTFPEKFLTCARCNMVSNDPGVCLICGTVVCVQSSCCVDEDYNNRGECNMHTRECGGMTGVYYCIKKCVILWLNAGNGSFYPSPYLDAHGEPDLQMKRGRRQFLHQARIEEARKLWLSHGVPTIVARKLESTLDSGGWETM</sequence>
<feature type="domain" description="UBR-type" evidence="12">
    <location>
        <begin position="92"/>
        <end position="164"/>
    </location>
</feature>
<dbReference type="Proteomes" id="UP000298030">
    <property type="component" value="Unassembled WGS sequence"/>
</dbReference>
<comment type="caution">
    <text evidence="13">The sequence shown here is derived from an EMBL/GenBank/DDBJ whole genome shotgun (WGS) entry which is preliminary data.</text>
</comment>
<keyword evidence="6 10" id="KW-0833">Ubl conjugation pathway</keyword>
<dbReference type="SMART" id="SM00396">
    <property type="entry name" value="ZnF_UBR1"/>
    <property type="match status" value="1"/>
</dbReference>
<dbReference type="OrthoDB" id="26387at2759"/>
<reference evidence="13 14" key="1">
    <citation type="journal article" date="2019" name="Nat. Ecol. Evol.">
        <title>Megaphylogeny resolves global patterns of mushroom evolution.</title>
        <authorList>
            <person name="Varga T."/>
            <person name="Krizsan K."/>
            <person name="Foldi C."/>
            <person name="Dima B."/>
            <person name="Sanchez-Garcia M."/>
            <person name="Sanchez-Ramirez S."/>
            <person name="Szollosi G.J."/>
            <person name="Szarkandi J.G."/>
            <person name="Papp V."/>
            <person name="Albert L."/>
            <person name="Andreopoulos W."/>
            <person name="Angelini C."/>
            <person name="Antonin V."/>
            <person name="Barry K.W."/>
            <person name="Bougher N.L."/>
            <person name="Buchanan P."/>
            <person name="Buyck B."/>
            <person name="Bense V."/>
            <person name="Catcheside P."/>
            <person name="Chovatia M."/>
            <person name="Cooper J."/>
            <person name="Damon W."/>
            <person name="Desjardin D."/>
            <person name="Finy P."/>
            <person name="Geml J."/>
            <person name="Haridas S."/>
            <person name="Hughes K."/>
            <person name="Justo A."/>
            <person name="Karasinski D."/>
            <person name="Kautmanova I."/>
            <person name="Kiss B."/>
            <person name="Kocsube S."/>
            <person name="Kotiranta H."/>
            <person name="LaButti K.M."/>
            <person name="Lechner B.E."/>
            <person name="Liimatainen K."/>
            <person name="Lipzen A."/>
            <person name="Lukacs Z."/>
            <person name="Mihaltcheva S."/>
            <person name="Morgado L.N."/>
            <person name="Niskanen T."/>
            <person name="Noordeloos M.E."/>
            <person name="Ohm R.A."/>
            <person name="Ortiz-Santana B."/>
            <person name="Ovrebo C."/>
            <person name="Racz N."/>
            <person name="Riley R."/>
            <person name="Savchenko A."/>
            <person name="Shiryaev A."/>
            <person name="Soop K."/>
            <person name="Spirin V."/>
            <person name="Szebenyi C."/>
            <person name="Tomsovsky M."/>
            <person name="Tulloss R.E."/>
            <person name="Uehling J."/>
            <person name="Grigoriev I.V."/>
            <person name="Vagvolgyi C."/>
            <person name="Papp T."/>
            <person name="Martin F.M."/>
            <person name="Miettinen O."/>
            <person name="Hibbett D.S."/>
            <person name="Nagy L.G."/>
        </authorList>
    </citation>
    <scope>NUCLEOTIDE SEQUENCE [LARGE SCALE GENOMIC DNA]</scope>
    <source>
        <strain evidence="13 14">FP101781</strain>
    </source>
</reference>
<dbReference type="STRING" id="71717.A0A4Y7T577"/>
<dbReference type="PANTHER" id="PTHR21497:SF24">
    <property type="entry name" value="E3 UBIQUITIN-PROTEIN LIGASE UBR1"/>
    <property type="match status" value="1"/>
</dbReference>
<dbReference type="GO" id="GO:0000151">
    <property type="term" value="C:ubiquitin ligase complex"/>
    <property type="evidence" value="ECO:0007669"/>
    <property type="project" value="TreeGrafter"/>
</dbReference>
<dbReference type="EC" id="2.3.2.27" evidence="10"/>
<evidence type="ECO:0000256" key="11">
    <source>
        <dbReference type="SAM" id="MobiDB-lite"/>
    </source>
</evidence>
<comment type="function">
    <text evidence="10">Ubiquitin ligase protein which is a component of the N-end rule pathway. Recognizes and binds to proteins bearing specific N-terminal residues that are destabilizing according to the N-end rule, leading to their ubiquitination and subsequent degradation.</text>
</comment>
<dbReference type="FunFam" id="2.10.110.30:FF:000002">
    <property type="entry name" value="Putative e3 ubiquitin-protein ligase ubr3"/>
    <property type="match status" value="1"/>
</dbReference>
<dbReference type="GO" id="GO:0008270">
    <property type="term" value="F:zinc ion binding"/>
    <property type="evidence" value="ECO:0007669"/>
    <property type="project" value="UniProtKB-UniRule"/>
</dbReference>
<protein>
    <recommendedName>
        <fullName evidence="10">E3 ubiquitin-protein ligase</fullName>
        <ecNumber evidence="10">2.3.2.27</ecNumber>
    </recommendedName>
</protein>
<proteinExistence type="inferred from homology"/>
<dbReference type="GO" id="GO:0061630">
    <property type="term" value="F:ubiquitin protein ligase activity"/>
    <property type="evidence" value="ECO:0007669"/>
    <property type="project" value="UniProtKB-UniRule"/>
</dbReference>
<dbReference type="UniPathway" id="UPA00143"/>
<comment type="pathway">
    <text evidence="2 10">Protein modification; protein ubiquitination.</text>
</comment>
<feature type="region of interest" description="Disordered" evidence="11">
    <location>
        <begin position="946"/>
        <end position="969"/>
    </location>
</feature>
<dbReference type="InterPro" id="IPR055194">
    <property type="entry name" value="UBR1-like_WH"/>
</dbReference>
<dbReference type="GO" id="GO:0071596">
    <property type="term" value="P:ubiquitin-dependent protein catabolic process via the N-end rule pathway"/>
    <property type="evidence" value="ECO:0007669"/>
    <property type="project" value="UniProtKB-UniRule"/>
</dbReference>
<evidence type="ECO:0000256" key="4">
    <source>
        <dbReference type="ARBA" id="ARBA00022723"/>
    </source>
</evidence>
<dbReference type="Gene3D" id="2.10.110.30">
    <property type="match status" value="1"/>
</dbReference>
<keyword evidence="7 10" id="KW-0862">Zinc</keyword>
<dbReference type="Pfam" id="PF02207">
    <property type="entry name" value="zf-UBR"/>
    <property type="match status" value="1"/>
</dbReference>
<keyword evidence="3 10" id="KW-0808">Transferase</keyword>
<dbReference type="Pfam" id="PF22960">
    <property type="entry name" value="WHD_UBR1"/>
    <property type="match status" value="1"/>
</dbReference>
<evidence type="ECO:0000256" key="2">
    <source>
        <dbReference type="ARBA" id="ARBA00004906"/>
    </source>
</evidence>
<dbReference type="CDD" id="cd19673">
    <property type="entry name" value="UBR-box_UBR3"/>
    <property type="match status" value="1"/>
</dbReference>
<evidence type="ECO:0000313" key="14">
    <source>
        <dbReference type="Proteomes" id="UP000298030"/>
    </source>
</evidence>
<comment type="catalytic activity">
    <reaction evidence="1 10">
        <text>S-ubiquitinyl-[E2 ubiquitin-conjugating enzyme]-L-cysteine + [acceptor protein]-L-lysine = [E2 ubiquitin-conjugating enzyme]-L-cysteine + N(6)-ubiquitinyl-[acceptor protein]-L-lysine.</text>
        <dbReference type="EC" id="2.3.2.27"/>
    </reaction>
</comment>
<evidence type="ECO:0000256" key="3">
    <source>
        <dbReference type="ARBA" id="ARBA00022679"/>
    </source>
</evidence>
<dbReference type="GO" id="GO:0016567">
    <property type="term" value="P:protein ubiquitination"/>
    <property type="evidence" value="ECO:0007669"/>
    <property type="project" value="UniProtKB-UniRule"/>
</dbReference>
<dbReference type="GO" id="GO:0005737">
    <property type="term" value="C:cytoplasm"/>
    <property type="evidence" value="ECO:0007669"/>
    <property type="project" value="TreeGrafter"/>
</dbReference>
<evidence type="ECO:0000256" key="10">
    <source>
        <dbReference type="RuleBase" id="RU366018"/>
    </source>
</evidence>
<evidence type="ECO:0000256" key="7">
    <source>
        <dbReference type="ARBA" id="ARBA00022833"/>
    </source>
</evidence>
<evidence type="ECO:0000256" key="5">
    <source>
        <dbReference type="ARBA" id="ARBA00022771"/>
    </source>
</evidence>
<organism evidence="13 14">
    <name type="scientific">Coprinellus micaceus</name>
    <name type="common">Glistening ink-cap mushroom</name>
    <name type="synonym">Coprinus micaceus</name>
    <dbReference type="NCBI Taxonomy" id="71717"/>
    <lineage>
        <taxon>Eukaryota</taxon>
        <taxon>Fungi</taxon>
        <taxon>Dikarya</taxon>
        <taxon>Basidiomycota</taxon>
        <taxon>Agaricomycotina</taxon>
        <taxon>Agaricomycetes</taxon>
        <taxon>Agaricomycetidae</taxon>
        <taxon>Agaricales</taxon>
        <taxon>Agaricineae</taxon>
        <taxon>Psathyrellaceae</taxon>
        <taxon>Coprinellus</taxon>
    </lineage>
</organism>
<dbReference type="InterPro" id="IPR039164">
    <property type="entry name" value="UBR1-like"/>
</dbReference>
<keyword evidence="4 10" id="KW-0479">Metal-binding</keyword>
<accession>A0A4Y7T577</accession>
<evidence type="ECO:0000313" key="13">
    <source>
        <dbReference type="EMBL" id="TEB29327.1"/>
    </source>
</evidence>
<dbReference type="InterPro" id="IPR036390">
    <property type="entry name" value="WH_DNA-bd_sf"/>
</dbReference>
<keyword evidence="14" id="KW-1185">Reference proteome</keyword>
<dbReference type="PANTHER" id="PTHR21497">
    <property type="entry name" value="UBIQUITIN LIGASE E3 ALPHA-RELATED"/>
    <property type="match status" value="1"/>
</dbReference>
<gene>
    <name evidence="13" type="ORF">FA13DRAFT_1764982</name>
</gene>
<dbReference type="InterPro" id="IPR003126">
    <property type="entry name" value="Znf_UBR"/>
</dbReference>
<dbReference type="CDD" id="cd16482">
    <property type="entry name" value="RING-H2_UBR1-like"/>
    <property type="match status" value="1"/>
</dbReference>
<dbReference type="EMBL" id="QPFP01000028">
    <property type="protein sequence ID" value="TEB29327.1"/>
    <property type="molecule type" value="Genomic_DNA"/>
</dbReference>
<evidence type="ECO:0000256" key="1">
    <source>
        <dbReference type="ARBA" id="ARBA00000900"/>
    </source>
</evidence>